<dbReference type="RefSeq" id="WP_188529348.1">
    <property type="nucleotide sequence ID" value="NZ_BMGR01000002.1"/>
</dbReference>
<dbReference type="Gene3D" id="2.40.50.100">
    <property type="match status" value="1"/>
</dbReference>
<dbReference type="InterPro" id="IPR013611">
    <property type="entry name" value="Transp-assoc_OB_typ2"/>
</dbReference>
<dbReference type="InterPro" id="IPR003439">
    <property type="entry name" value="ABC_transporter-like_ATP-bd"/>
</dbReference>
<proteinExistence type="predicted"/>
<gene>
    <name evidence="5" type="ORF">GCM10010916_08620</name>
</gene>
<reference evidence="5" key="2">
    <citation type="submission" date="2020-09" db="EMBL/GenBank/DDBJ databases">
        <authorList>
            <person name="Sun Q."/>
            <person name="Zhou Y."/>
        </authorList>
    </citation>
    <scope>NUCLEOTIDE SEQUENCE</scope>
    <source>
        <strain evidence="5">CGMCC 1.12987</strain>
    </source>
</reference>
<accession>A0A917FN00</accession>
<dbReference type="GO" id="GO:0005524">
    <property type="term" value="F:ATP binding"/>
    <property type="evidence" value="ECO:0007669"/>
    <property type="project" value="UniProtKB-KW"/>
</dbReference>
<dbReference type="Proteomes" id="UP000644756">
    <property type="component" value="Unassembled WGS sequence"/>
</dbReference>
<dbReference type="GO" id="GO:0055052">
    <property type="term" value="C:ATP-binding cassette (ABC) transporter complex, substrate-binding subunit-containing"/>
    <property type="evidence" value="ECO:0007669"/>
    <property type="project" value="TreeGrafter"/>
</dbReference>
<dbReference type="GO" id="GO:0140359">
    <property type="term" value="F:ABC-type transporter activity"/>
    <property type="evidence" value="ECO:0007669"/>
    <property type="project" value="UniProtKB-ARBA"/>
</dbReference>
<dbReference type="PROSITE" id="PS00211">
    <property type="entry name" value="ABC_TRANSPORTER_1"/>
    <property type="match status" value="1"/>
</dbReference>
<keyword evidence="2" id="KW-0547">Nucleotide-binding</keyword>
<dbReference type="AlphaFoldDB" id="A0A917FN00"/>
<dbReference type="Gene3D" id="3.40.50.300">
    <property type="entry name" value="P-loop containing nucleotide triphosphate hydrolases"/>
    <property type="match status" value="1"/>
</dbReference>
<protein>
    <submittedName>
        <fullName evidence="5">Sugar ABC transporter ATP-binding protein</fullName>
    </submittedName>
</protein>
<dbReference type="PANTHER" id="PTHR43875:SF1">
    <property type="entry name" value="OSMOPROTECTIVE COMPOUNDS UPTAKE ATP-BINDING PROTEIN GGTA"/>
    <property type="match status" value="1"/>
</dbReference>
<reference evidence="5" key="1">
    <citation type="journal article" date="2014" name="Int. J. Syst. Evol. Microbiol.">
        <title>Complete genome sequence of Corynebacterium casei LMG S-19264T (=DSM 44701T), isolated from a smear-ripened cheese.</title>
        <authorList>
            <consortium name="US DOE Joint Genome Institute (JGI-PGF)"/>
            <person name="Walter F."/>
            <person name="Albersmeier A."/>
            <person name="Kalinowski J."/>
            <person name="Ruckert C."/>
        </authorList>
    </citation>
    <scope>NUCLEOTIDE SEQUENCE</scope>
    <source>
        <strain evidence="5">CGMCC 1.12987</strain>
    </source>
</reference>
<dbReference type="PROSITE" id="PS50893">
    <property type="entry name" value="ABC_TRANSPORTER_2"/>
    <property type="match status" value="1"/>
</dbReference>
<organism evidence="5 6">
    <name type="scientific">Paenibacillus abyssi</name>
    <dbReference type="NCBI Taxonomy" id="1340531"/>
    <lineage>
        <taxon>Bacteria</taxon>
        <taxon>Bacillati</taxon>
        <taxon>Bacillota</taxon>
        <taxon>Bacilli</taxon>
        <taxon>Bacillales</taxon>
        <taxon>Paenibacillaceae</taxon>
        <taxon>Paenibacillus</taxon>
    </lineage>
</organism>
<evidence type="ECO:0000256" key="2">
    <source>
        <dbReference type="ARBA" id="ARBA00022741"/>
    </source>
</evidence>
<comment type="caution">
    <text evidence="5">The sequence shown here is derived from an EMBL/GenBank/DDBJ whole genome shotgun (WGS) entry which is preliminary data.</text>
</comment>
<dbReference type="SUPFAM" id="SSF52540">
    <property type="entry name" value="P-loop containing nucleoside triphosphate hydrolases"/>
    <property type="match status" value="1"/>
</dbReference>
<dbReference type="InterPro" id="IPR012340">
    <property type="entry name" value="NA-bd_OB-fold"/>
</dbReference>
<dbReference type="Pfam" id="PF08402">
    <property type="entry name" value="TOBE_2"/>
    <property type="match status" value="1"/>
</dbReference>
<evidence type="ECO:0000256" key="3">
    <source>
        <dbReference type="ARBA" id="ARBA00022840"/>
    </source>
</evidence>
<keyword evidence="1" id="KW-0813">Transport</keyword>
<dbReference type="Pfam" id="PF00005">
    <property type="entry name" value="ABC_tran"/>
    <property type="match status" value="1"/>
</dbReference>
<dbReference type="InterPro" id="IPR008995">
    <property type="entry name" value="Mo/tungstate-bd_C_term_dom"/>
</dbReference>
<dbReference type="GO" id="GO:0016887">
    <property type="term" value="F:ATP hydrolysis activity"/>
    <property type="evidence" value="ECO:0007669"/>
    <property type="project" value="InterPro"/>
</dbReference>
<dbReference type="InterPro" id="IPR017871">
    <property type="entry name" value="ABC_transporter-like_CS"/>
</dbReference>
<sequence length="362" mass="40412">MASIRLNQVVKKYDDNLIINRLTMECKEKEFLAILGPSGAGKTTILKMIAGIEEVTGGSVFFGERDYTRTSPQDRDLSMVFENYALYPHLSVRENISFPLKSPKKKGQFSASEIEKRVQEAAKMVGLDDKLERRTDQLSGGQRQRVSLARALVKKTSVILMDEPLAHLDAKLRVQMRGELKRIHQDLGATIIYVTHDYIEAMAMADRIAVTNNGELQQIGTPEEIYFQPRNEFVATIVGEPPMNIFQAELAARDGKVYGSWEGQTFEVPLPGSFSGKAVDIGIRPNNINLVPAGSDNSLAAIVDDVEPLGRQQIVTVQVGGRMLVVKSDRDRSITLGQTVHLQFDYAYLHLFDTVTKERMVL</sequence>
<evidence type="ECO:0000313" key="5">
    <source>
        <dbReference type="EMBL" id="GGF93530.1"/>
    </source>
</evidence>
<dbReference type="InterPro" id="IPR027417">
    <property type="entry name" value="P-loop_NTPase"/>
</dbReference>
<feature type="domain" description="ABC transporter" evidence="4">
    <location>
        <begin position="4"/>
        <end position="238"/>
    </location>
</feature>
<keyword evidence="6" id="KW-1185">Reference proteome</keyword>
<dbReference type="SMART" id="SM00382">
    <property type="entry name" value="AAA"/>
    <property type="match status" value="1"/>
</dbReference>
<evidence type="ECO:0000256" key="1">
    <source>
        <dbReference type="ARBA" id="ARBA00022448"/>
    </source>
</evidence>
<dbReference type="FunFam" id="3.40.50.300:FF:000042">
    <property type="entry name" value="Maltose/maltodextrin ABC transporter, ATP-binding protein"/>
    <property type="match status" value="1"/>
</dbReference>
<dbReference type="InterPro" id="IPR003593">
    <property type="entry name" value="AAA+_ATPase"/>
</dbReference>
<keyword evidence="3 5" id="KW-0067">ATP-binding</keyword>
<evidence type="ECO:0000313" key="6">
    <source>
        <dbReference type="Proteomes" id="UP000644756"/>
    </source>
</evidence>
<dbReference type="Gene3D" id="2.40.50.140">
    <property type="entry name" value="Nucleic acid-binding proteins"/>
    <property type="match status" value="1"/>
</dbReference>
<dbReference type="InterPro" id="IPR047641">
    <property type="entry name" value="ABC_transpr_MalK/UgpC-like"/>
</dbReference>
<dbReference type="EMBL" id="BMGR01000002">
    <property type="protein sequence ID" value="GGF93530.1"/>
    <property type="molecule type" value="Genomic_DNA"/>
</dbReference>
<dbReference type="PANTHER" id="PTHR43875">
    <property type="entry name" value="MALTODEXTRIN IMPORT ATP-BINDING PROTEIN MSMX"/>
    <property type="match status" value="1"/>
</dbReference>
<name>A0A917FN00_9BACL</name>
<dbReference type="SUPFAM" id="SSF50331">
    <property type="entry name" value="MOP-like"/>
    <property type="match status" value="1"/>
</dbReference>
<evidence type="ECO:0000259" key="4">
    <source>
        <dbReference type="PROSITE" id="PS50893"/>
    </source>
</evidence>